<feature type="region of interest" description="Disordered" evidence="1">
    <location>
        <begin position="21"/>
        <end position="44"/>
    </location>
</feature>
<dbReference type="InterPro" id="IPR046798">
    <property type="entry name" value="2OG-FeII_Oxy_6"/>
</dbReference>
<evidence type="ECO:0000313" key="4">
    <source>
        <dbReference type="Proteomes" id="UP000325313"/>
    </source>
</evidence>
<reference evidence="3 4" key="1">
    <citation type="submission" date="2019-05" db="EMBL/GenBank/DDBJ databases">
        <title>Emergence of the Ug99 lineage of the wheat stem rust pathogen through somatic hybridization.</title>
        <authorList>
            <person name="Li F."/>
            <person name="Upadhyaya N.M."/>
            <person name="Sperschneider J."/>
            <person name="Matny O."/>
            <person name="Nguyen-Phuc H."/>
            <person name="Mago R."/>
            <person name="Raley C."/>
            <person name="Miller M.E."/>
            <person name="Silverstein K.A.T."/>
            <person name="Henningsen E."/>
            <person name="Hirsch C.D."/>
            <person name="Visser B."/>
            <person name="Pretorius Z.A."/>
            <person name="Steffenson B.J."/>
            <person name="Schwessinger B."/>
            <person name="Dodds P.N."/>
            <person name="Figueroa M."/>
        </authorList>
    </citation>
    <scope>NUCLEOTIDE SEQUENCE [LARGE SCALE GENOMIC DNA]</scope>
    <source>
        <strain evidence="3 4">Ug99</strain>
    </source>
</reference>
<dbReference type="EMBL" id="VDEP01000204">
    <property type="protein sequence ID" value="KAA1124191.1"/>
    <property type="molecule type" value="Genomic_DNA"/>
</dbReference>
<protein>
    <recommendedName>
        <fullName evidence="2">Tet-like 2OG-Fe(II) oxygenase domain-containing protein</fullName>
    </recommendedName>
</protein>
<accession>A0A5B0REB2</accession>
<evidence type="ECO:0000259" key="2">
    <source>
        <dbReference type="Pfam" id="PF20515"/>
    </source>
</evidence>
<dbReference type="Proteomes" id="UP000325313">
    <property type="component" value="Unassembled WGS sequence"/>
</dbReference>
<dbReference type="Pfam" id="PF20515">
    <property type="entry name" value="2OG-FeII_Oxy_6"/>
    <property type="match status" value="1"/>
</dbReference>
<sequence>MTPSPSECSLSDLESSLKSLSLASEPNDQPSISRGLASDSDDEPLINRAFVAPNTRSSNISLLDRKGAQGPKKKRIRKKTAAMKAYHQKKAQQKRPGRRTRRKRKGVISQLSSTPLSGPLCKTSRSAVPCDLFPQITSEYRQMKEERRLAQEYYQAHGGSEPSKKTIYKRKPTPQEIQDAYAYVNNKEKFQLYDYGHIRAFDPENQDQLIADIHFTDLQTISETKKADLEFLCLFLHEAKRFVNPVRSPGRSCGGCMWAIGWRKSMAKLEILGIYQNKKAIDAHPELYAKHTNNSTRAGQILWSIFHPLANVAVEANQQFMINHNIPAFFDRAFPNENNASPDSFFSSNLTFTSNGFFNHPHVDDKDEPSLPFAFLLSLPICKKTGRLAFESDGYDVEEGPFIFPELGFGIKFRPDTMCQATFRQRDYIHGTLPPVEPGNFSRLGMSMQIAAKVTRMADRITHGDFEEKTDMHFADVEFLSKKSEK</sequence>
<feature type="domain" description="Tet-like 2OG-Fe(II) oxygenase" evidence="2">
    <location>
        <begin position="223"/>
        <end position="435"/>
    </location>
</feature>
<comment type="caution">
    <text evidence="3">The sequence shown here is derived from an EMBL/GenBank/DDBJ whole genome shotgun (WGS) entry which is preliminary data.</text>
</comment>
<gene>
    <name evidence="3" type="ORF">PGTUg99_003315</name>
</gene>
<organism evidence="3 4">
    <name type="scientific">Puccinia graminis f. sp. tritici</name>
    <dbReference type="NCBI Taxonomy" id="56615"/>
    <lineage>
        <taxon>Eukaryota</taxon>
        <taxon>Fungi</taxon>
        <taxon>Dikarya</taxon>
        <taxon>Basidiomycota</taxon>
        <taxon>Pucciniomycotina</taxon>
        <taxon>Pucciniomycetes</taxon>
        <taxon>Pucciniales</taxon>
        <taxon>Pucciniaceae</taxon>
        <taxon>Puccinia</taxon>
    </lineage>
</organism>
<dbReference type="AlphaFoldDB" id="A0A5B0REB2"/>
<name>A0A5B0REB2_PUCGR</name>
<evidence type="ECO:0000256" key="1">
    <source>
        <dbReference type="SAM" id="MobiDB-lite"/>
    </source>
</evidence>
<evidence type="ECO:0000313" key="3">
    <source>
        <dbReference type="EMBL" id="KAA1124191.1"/>
    </source>
</evidence>
<feature type="compositionally biased region" description="Basic residues" evidence="1">
    <location>
        <begin position="81"/>
        <end position="106"/>
    </location>
</feature>
<feature type="region of interest" description="Disordered" evidence="1">
    <location>
        <begin position="81"/>
        <end position="120"/>
    </location>
</feature>
<proteinExistence type="predicted"/>
<feature type="region of interest" description="Disordered" evidence="1">
    <location>
        <begin position="57"/>
        <end position="76"/>
    </location>
</feature>